<organism evidence="1 2">
    <name type="scientific">Rhodoferax lithotrophicus</name>
    <dbReference type="NCBI Taxonomy" id="2798804"/>
    <lineage>
        <taxon>Bacteria</taxon>
        <taxon>Pseudomonadati</taxon>
        <taxon>Pseudomonadota</taxon>
        <taxon>Betaproteobacteria</taxon>
        <taxon>Burkholderiales</taxon>
        <taxon>Comamonadaceae</taxon>
        <taxon>Rhodoferax</taxon>
    </lineage>
</organism>
<sequence length="107" mass="11935">MKKLDAYEEELLTAYEKGALQSTSPSKVDLSKFKAAASATFIKDRRINIRLSTPDLMDIQTRALEEGIPYQTFIASVLHKYVTGRLAEKASSLAPRSTGRNEKRRSG</sequence>
<gene>
    <name evidence="1" type="ORF">MIZ03_1076</name>
</gene>
<keyword evidence="2" id="KW-1185">Reference proteome</keyword>
<name>A0ABN6D5R2_9BURK</name>
<reference evidence="1 2" key="1">
    <citation type="journal article" date="2021" name="Microbiol. Spectr.">
        <title>A Single Bacterium Capable of Oxidation and Reduction of Iron at Circumneutral pH.</title>
        <authorList>
            <person name="Kato S."/>
            <person name="Ohkuma M."/>
        </authorList>
    </citation>
    <scope>NUCLEOTIDE SEQUENCE [LARGE SCALE GENOMIC DNA]</scope>
    <source>
        <strain evidence="1 2">MIZ03</strain>
    </source>
</reference>
<evidence type="ECO:0000313" key="2">
    <source>
        <dbReference type="Proteomes" id="UP000824366"/>
    </source>
</evidence>
<dbReference type="Proteomes" id="UP000824366">
    <property type="component" value="Chromosome"/>
</dbReference>
<protein>
    <recommendedName>
        <fullName evidence="3">Antitoxin</fullName>
    </recommendedName>
</protein>
<proteinExistence type="predicted"/>
<dbReference type="RefSeq" id="WP_223909369.1">
    <property type="nucleotide sequence ID" value="NZ_AP024238.1"/>
</dbReference>
<dbReference type="EMBL" id="AP024238">
    <property type="protein sequence ID" value="BCO26196.1"/>
    <property type="molecule type" value="Genomic_DNA"/>
</dbReference>
<evidence type="ECO:0008006" key="3">
    <source>
        <dbReference type="Google" id="ProtNLM"/>
    </source>
</evidence>
<accession>A0ABN6D5R2</accession>
<evidence type="ECO:0000313" key="1">
    <source>
        <dbReference type="EMBL" id="BCO26196.1"/>
    </source>
</evidence>